<feature type="compositionally biased region" description="Basic and acidic residues" evidence="4">
    <location>
        <begin position="80"/>
        <end position="91"/>
    </location>
</feature>
<dbReference type="AlphaFoldDB" id="A0A504Y8B2"/>
<dbReference type="STRING" id="46835.A0A504Y8B2"/>
<evidence type="ECO:0000313" key="5">
    <source>
        <dbReference type="EMBL" id="TPP57324.1"/>
    </source>
</evidence>
<comment type="subcellular location">
    <subcellularLocation>
        <location evidence="1">Nucleus</location>
    </subcellularLocation>
</comment>
<evidence type="ECO:0000256" key="3">
    <source>
        <dbReference type="ARBA" id="ARBA00023242"/>
    </source>
</evidence>
<dbReference type="Pfam" id="PF09751">
    <property type="entry name" value="Es2"/>
    <property type="match status" value="2"/>
</dbReference>
<proteinExistence type="inferred from homology"/>
<dbReference type="EMBL" id="SUNJ01013361">
    <property type="protein sequence ID" value="TPP57324.1"/>
    <property type="molecule type" value="Genomic_DNA"/>
</dbReference>
<evidence type="ECO:0000256" key="2">
    <source>
        <dbReference type="ARBA" id="ARBA00009072"/>
    </source>
</evidence>
<name>A0A504Y8B2_FASGI</name>
<comment type="similarity">
    <text evidence="2">Belongs to the ESS2 family.</text>
</comment>
<protein>
    <submittedName>
        <fullName evidence="5">Uncharacterized protein</fullName>
    </submittedName>
</protein>
<keyword evidence="6" id="KW-1185">Reference proteome</keyword>
<dbReference type="InterPro" id="IPR019148">
    <property type="entry name" value="Nuclear_protein_DGCR14_ESS-2"/>
</dbReference>
<keyword evidence="3" id="KW-0539">Nucleus</keyword>
<gene>
    <name evidence="5" type="ORF">FGIG_08160</name>
</gene>
<dbReference type="PANTHER" id="PTHR12940">
    <property type="entry name" value="ES-2 PROTEIN - RELATED"/>
    <property type="match status" value="1"/>
</dbReference>
<dbReference type="GO" id="GO:0071013">
    <property type="term" value="C:catalytic step 2 spliceosome"/>
    <property type="evidence" value="ECO:0007669"/>
    <property type="project" value="TreeGrafter"/>
</dbReference>
<evidence type="ECO:0000256" key="4">
    <source>
        <dbReference type="SAM" id="MobiDB-lite"/>
    </source>
</evidence>
<reference evidence="5 6" key="1">
    <citation type="submission" date="2019-04" db="EMBL/GenBank/DDBJ databases">
        <title>Annotation for the trematode Fasciola gigantica.</title>
        <authorList>
            <person name="Choi Y.-J."/>
        </authorList>
    </citation>
    <scope>NUCLEOTIDE SEQUENCE [LARGE SCALE GENOMIC DNA]</scope>
    <source>
        <strain evidence="5">Uganda_cow_1</strain>
    </source>
</reference>
<evidence type="ECO:0000313" key="6">
    <source>
        <dbReference type="Proteomes" id="UP000316759"/>
    </source>
</evidence>
<organism evidence="5 6">
    <name type="scientific">Fasciola gigantica</name>
    <name type="common">Giant liver fluke</name>
    <dbReference type="NCBI Taxonomy" id="46835"/>
    <lineage>
        <taxon>Eukaryota</taxon>
        <taxon>Metazoa</taxon>
        <taxon>Spiralia</taxon>
        <taxon>Lophotrochozoa</taxon>
        <taxon>Platyhelminthes</taxon>
        <taxon>Trematoda</taxon>
        <taxon>Digenea</taxon>
        <taxon>Plagiorchiida</taxon>
        <taxon>Echinostomata</taxon>
        <taxon>Echinostomatoidea</taxon>
        <taxon>Fasciolidae</taxon>
        <taxon>Fasciola</taxon>
    </lineage>
</organism>
<comment type="caution">
    <text evidence="5">The sequence shown here is derived from an EMBL/GenBank/DDBJ whole genome shotgun (WGS) entry which is preliminary data.</text>
</comment>
<feature type="region of interest" description="Disordered" evidence="4">
    <location>
        <begin position="62"/>
        <end position="94"/>
    </location>
</feature>
<sequence>MDPVASKLVTDLDGEKKLATYSPIQGRVVIQTVREEDEYMQHLETIVQRDYFPDLATMHQNSNRLPVADASQRSTTSRWSKSDSRNPERADPTAVNLDRYLANNTTEDDASFSELIEETERKRRIKLSSFFPSLEAPSAGRHWMECEMRTASSALSTPQAAGYRFMDASPSPAPSILGASPFMTWGELDATPSRLDDGGVNTPLVMSGAPAFLIAILPFPTRTTGS</sequence>
<accession>A0A504Y8B2</accession>
<dbReference type="PANTHER" id="PTHR12940:SF0">
    <property type="entry name" value="SPLICING FACTOR ESS-2 HOMOLOG"/>
    <property type="match status" value="1"/>
</dbReference>
<dbReference type="Proteomes" id="UP000316759">
    <property type="component" value="Unassembled WGS sequence"/>
</dbReference>
<dbReference type="OrthoDB" id="19679at2759"/>
<evidence type="ECO:0000256" key="1">
    <source>
        <dbReference type="ARBA" id="ARBA00004123"/>
    </source>
</evidence>